<feature type="repeat" description="RCC1" evidence="1">
    <location>
        <begin position="201"/>
        <end position="252"/>
    </location>
</feature>
<organism evidence="2 3">
    <name type="scientific">Plutella xylostella</name>
    <name type="common">Diamondback moth</name>
    <name type="synonym">Plutella maculipennis</name>
    <dbReference type="NCBI Taxonomy" id="51655"/>
    <lineage>
        <taxon>Eukaryota</taxon>
        <taxon>Metazoa</taxon>
        <taxon>Ecdysozoa</taxon>
        <taxon>Arthropoda</taxon>
        <taxon>Hexapoda</taxon>
        <taxon>Insecta</taxon>
        <taxon>Pterygota</taxon>
        <taxon>Neoptera</taxon>
        <taxon>Endopterygota</taxon>
        <taxon>Lepidoptera</taxon>
        <taxon>Glossata</taxon>
        <taxon>Ditrysia</taxon>
        <taxon>Yponomeutoidea</taxon>
        <taxon>Plutellidae</taxon>
        <taxon>Plutella</taxon>
    </lineage>
</organism>
<comment type="caution">
    <text evidence="2">The sequence shown here is derived from an EMBL/GenBank/DDBJ whole genome shotgun (WGS) entry which is preliminary data.</text>
</comment>
<dbReference type="Gene3D" id="2.130.10.30">
    <property type="entry name" value="Regulator of chromosome condensation 1/beta-lactamase-inhibitor protein II"/>
    <property type="match status" value="1"/>
</dbReference>
<proteinExistence type="predicted"/>
<dbReference type="InterPro" id="IPR009091">
    <property type="entry name" value="RCC1/BLIP-II"/>
</dbReference>
<dbReference type="PANTHER" id="PTHR46849">
    <property type="entry name" value="RCC1 DOMAIN-CONTAINING PROTEIN 1"/>
    <property type="match status" value="1"/>
</dbReference>
<protein>
    <recommendedName>
        <fullName evidence="4">RCC1 domain-containing protein 1</fullName>
    </recommendedName>
</protein>
<evidence type="ECO:0008006" key="4">
    <source>
        <dbReference type="Google" id="ProtNLM"/>
    </source>
</evidence>
<name>A0ABQ7QH69_PLUXY</name>
<feature type="repeat" description="RCC1" evidence="1">
    <location>
        <begin position="253"/>
        <end position="317"/>
    </location>
</feature>
<dbReference type="Proteomes" id="UP000823941">
    <property type="component" value="Chromosome 15"/>
</dbReference>
<dbReference type="SUPFAM" id="SSF50985">
    <property type="entry name" value="RCC1/BLIP-II"/>
    <property type="match status" value="1"/>
</dbReference>
<keyword evidence="3" id="KW-1185">Reference proteome</keyword>
<dbReference type="Pfam" id="PF00415">
    <property type="entry name" value="RCC1"/>
    <property type="match status" value="2"/>
</dbReference>
<evidence type="ECO:0000313" key="3">
    <source>
        <dbReference type="Proteomes" id="UP000823941"/>
    </source>
</evidence>
<dbReference type="PRINTS" id="PR00633">
    <property type="entry name" value="RCCNDNSATION"/>
</dbReference>
<dbReference type="PANTHER" id="PTHR46849:SF1">
    <property type="entry name" value="RCC1 DOMAIN-CONTAINING PROTEIN 1"/>
    <property type="match status" value="1"/>
</dbReference>
<accession>A0ABQ7QH69</accession>
<dbReference type="InterPro" id="IPR052830">
    <property type="entry name" value="RCC1_domain-containing"/>
</dbReference>
<evidence type="ECO:0000313" key="2">
    <source>
        <dbReference type="EMBL" id="KAG7304542.1"/>
    </source>
</evidence>
<dbReference type="InterPro" id="IPR000408">
    <property type="entry name" value="Reg_chr_condens"/>
</dbReference>
<evidence type="ECO:0000256" key="1">
    <source>
        <dbReference type="PROSITE-ProRule" id="PRU00235"/>
    </source>
</evidence>
<dbReference type="EMBL" id="JAHIBW010000015">
    <property type="protein sequence ID" value="KAG7304542.1"/>
    <property type="molecule type" value="Genomic_DNA"/>
</dbReference>
<gene>
    <name evidence="2" type="ORF">JYU34_011491</name>
</gene>
<sequence>MYVLSGSNVHGQWPCAELFISKFQDITLEGYNSSFKLKEAQLLCPNWSYNIFIFKDTFYLAGAWCGSDSALIEVKLPDQLKCYKHTSLILTGNDLKLYLINKISYDIWLLNIEDVATWNWQYKKINTSEDIFTNEQESPCKKPKTKTVIVKAVPTPYSFILLTSDGSIYDALTKIDTSHCIGRVCDVDYGYEHGILLTDKGHIYTWGNGKRCQLGHGDLITLEEPTELEALSGIRVIKIKTGGWHSLALSESGDLYAWGWNDTGQLGIRRGDEKKEGLNSYPVPTLVELYDDEENVIETNVKDIACGSRHSAIVLEDNTVWTTGINKYGQLGFDPEEIAKLDSFKKSFVCEFDASLQCGHWSTCVLSKDVVQKRIKIESFGWEVGQ</sequence>
<reference evidence="2 3" key="1">
    <citation type="submission" date="2021-06" db="EMBL/GenBank/DDBJ databases">
        <title>A haploid diamondback moth (Plutella xylostella L.) genome assembly resolves 31 chromosomes and identifies a diamide resistance mutation.</title>
        <authorList>
            <person name="Ward C.M."/>
            <person name="Perry K.D."/>
            <person name="Baker G."/>
            <person name="Powis K."/>
            <person name="Heckel D.G."/>
            <person name="Baxter S.W."/>
        </authorList>
    </citation>
    <scope>NUCLEOTIDE SEQUENCE [LARGE SCALE GENOMIC DNA]</scope>
    <source>
        <strain evidence="2 3">LV</strain>
        <tissue evidence="2">Single pupa</tissue>
    </source>
</reference>
<dbReference type="PROSITE" id="PS50012">
    <property type="entry name" value="RCC1_3"/>
    <property type="match status" value="2"/>
</dbReference>